<sequence>MVQNYIRFRGSGSSEDRRLQRLKTSEAGRLQRLKASEAGNIRTSENV</sequence>
<evidence type="ECO:0000313" key="3">
    <source>
        <dbReference type="Proteomes" id="UP000265520"/>
    </source>
</evidence>
<accession>A0A392UB93</accession>
<name>A0A392UB93_9FABA</name>
<evidence type="ECO:0000256" key="1">
    <source>
        <dbReference type="SAM" id="MobiDB-lite"/>
    </source>
</evidence>
<dbReference type="Proteomes" id="UP000265520">
    <property type="component" value="Unassembled WGS sequence"/>
</dbReference>
<feature type="region of interest" description="Disordered" evidence="1">
    <location>
        <begin position="1"/>
        <end position="47"/>
    </location>
</feature>
<protein>
    <submittedName>
        <fullName evidence="2">Uncharacterized protein</fullName>
    </submittedName>
</protein>
<feature type="non-terminal residue" evidence="2">
    <location>
        <position position="47"/>
    </location>
</feature>
<keyword evidence="3" id="KW-1185">Reference proteome</keyword>
<evidence type="ECO:0000313" key="2">
    <source>
        <dbReference type="EMBL" id="MCI70117.1"/>
    </source>
</evidence>
<reference evidence="2 3" key="1">
    <citation type="journal article" date="2018" name="Front. Plant Sci.">
        <title>Red Clover (Trifolium pratense) and Zigzag Clover (T. medium) - A Picture of Genomic Similarities and Differences.</title>
        <authorList>
            <person name="Dluhosova J."/>
            <person name="Istvanek J."/>
            <person name="Nedelnik J."/>
            <person name="Repkova J."/>
        </authorList>
    </citation>
    <scope>NUCLEOTIDE SEQUENCE [LARGE SCALE GENOMIC DNA]</scope>
    <source>
        <strain evidence="3">cv. 10/8</strain>
        <tissue evidence="2">Leaf</tissue>
    </source>
</reference>
<dbReference type="EMBL" id="LXQA010769113">
    <property type="protein sequence ID" value="MCI70117.1"/>
    <property type="molecule type" value="Genomic_DNA"/>
</dbReference>
<proteinExistence type="predicted"/>
<organism evidence="2 3">
    <name type="scientific">Trifolium medium</name>
    <dbReference type="NCBI Taxonomy" id="97028"/>
    <lineage>
        <taxon>Eukaryota</taxon>
        <taxon>Viridiplantae</taxon>
        <taxon>Streptophyta</taxon>
        <taxon>Embryophyta</taxon>
        <taxon>Tracheophyta</taxon>
        <taxon>Spermatophyta</taxon>
        <taxon>Magnoliopsida</taxon>
        <taxon>eudicotyledons</taxon>
        <taxon>Gunneridae</taxon>
        <taxon>Pentapetalae</taxon>
        <taxon>rosids</taxon>
        <taxon>fabids</taxon>
        <taxon>Fabales</taxon>
        <taxon>Fabaceae</taxon>
        <taxon>Papilionoideae</taxon>
        <taxon>50 kb inversion clade</taxon>
        <taxon>NPAAA clade</taxon>
        <taxon>Hologalegina</taxon>
        <taxon>IRL clade</taxon>
        <taxon>Trifolieae</taxon>
        <taxon>Trifolium</taxon>
    </lineage>
</organism>
<dbReference type="AlphaFoldDB" id="A0A392UB93"/>
<feature type="compositionally biased region" description="Basic and acidic residues" evidence="1">
    <location>
        <begin position="14"/>
        <end position="26"/>
    </location>
</feature>
<comment type="caution">
    <text evidence="2">The sequence shown here is derived from an EMBL/GenBank/DDBJ whole genome shotgun (WGS) entry which is preliminary data.</text>
</comment>